<dbReference type="PANTHER" id="PTHR43214">
    <property type="entry name" value="TWO-COMPONENT RESPONSE REGULATOR"/>
    <property type="match status" value="1"/>
</dbReference>
<dbReference type="PANTHER" id="PTHR43214:SF43">
    <property type="entry name" value="TWO-COMPONENT RESPONSE REGULATOR"/>
    <property type="match status" value="1"/>
</dbReference>
<evidence type="ECO:0000256" key="2">
    <source>
        <dbReference type="ARBA" id="ARBA00023125"/>
    </source>
</evidence>
<dbReference type="SMART" id="SM00448">
    <property type="entry name" value="REC"/>
    <property type="match status" value="1"/>
</dbReference>
<dbReference type="InterPro" id="IPR001789">
    <property type="entry name" value="Sig_transdc_resp-reg_receiver"/>
</dbReference>
<dbReference type="InterPro" id="IPR016032">
    <property type="entry name" value="Sig_transdc_resp-reg_C-effctor"/>
</dbReference>
<dbReference type="PROSITE" id="PS50110">
    <property type="entry name" value="RESPONSE_REGULATORY"/>
    <property type="match status" value="1"/>
</dbReference>
<dbReference type="RefSeq" id="WP_083571779.1">
    <property type="nucleotide sequence ID" value="NZ_CBHWAX010000170.1"/>
</dbReference>
<feature type="domain" description="HTH luxR-type" evidence="4">
    <location>
        <begin position="156"/>
        <end position="221"/>
    </location>
</feature>
<dbReference type="InterPro" id="IPR039420">
    <property type="entry name" value="WalR-like"/>
</dbReference>
<evidence type="ECO:0000256" key="1">
    <source>
        <dbReference type="ARBA" id="ARBA00022553"/>
    </source>
</evidence>
<dbReference type="CDD" id="cd06170">
    <property type="entry name" value="LuxR_C_like"/>
    <property type="match status" value="1"/>
</dbReference>
<dbReference type="SMART" id="SM00421">
    <property type="entry name" value="HTH_LUXR"/>
    <property type="match status" value="1"/>
</dbReference>
<dbReference type="Proteomes" id="UP000183788">
    <property type="component" value="Unassembled WGS sequence"/>
</dbReference>
<feature type="domain" description="Response regulatory" evidence="5">
    <location>
        <begin position="14"/>
        <end position="130"/>
    </location>
</feature>
<evidence type="ECO:0000313" key="6">
    <source>
        <dbReference type="EMBL" id="SFW83262.1"/>
    </source>
</evidence>
<keyword evidence="1 3" id="KW-0597">Phosphoprotein</keyword>
<dbReference type="Pfam" id="PF00196">
    <property type="entry name" value="GerE"/>
    <property type="match status" value="1"/>
</dbReference>
<evidence type="ECO:0000313" key="7">
    <source>
        <dbReference type="Proteomes" id="UP000183788"/>
    </source>
</evidence>
<accession>A0A1K1SG32</accession>
<dbReference type="PRINTS" id="PR00038">
    <property type="entry name" value="HTHLUXR"/>
</dbReference>
<evidence type="ECO:0000259" key="5">
    <source>
        <dbReference type="PROSITE" id="PS50110"/>
    </source>
</evidence>
<evidence type="ECO:0000256" key="3">
    <source>
        <dbReference type="PROSITE-ProRule" id="PRU00169"/>
    </source>
</evidence>
<dbReference type="PROSITE" id="PS50043">
    <property type="entry name" value="HTH_LUXR_2"/>
    <property type="match status" value="1"/>
</dbReference>
<gene>
    <name evidence="6" type="ORF">SAMN05661012_05375</name>
</gene>
<dbReference type="InterPro" id="IPR058245">
    <property type="entry name" value="NreC/VraR/RcsB-like_REC"/>
</dbReference>
<dbReference type="Pfam" id="PF00072">
    <property type="entry name" value="Response_reg"/>
    <property type="match status" value="1"/>
</dbReference>
<evidence type="ECO:0000259" key="4">
    <source>
        <dbReference type="PROSITE" id="PS50043"/>
    </source>
</evidence>
<dbReference type="CDD" id="cd17535">
    <property type="entry name" value="REC_NarL-like"/>
    <property type="match status" value="1"/>
</dbReference>
<sequence length="232" mass="25968">MTITVNSYAVTPIRLAIVDDHKLFRQGIINLLKTYPQFDMIIEAESCPQLLAALAIQLPDIILMDIEMPETDGMQTCKQILQLYPQMKIIALSMHTADNFIFHMMKMGARSYLHKDIDQDGLREAIEEVAAKGFYFTEKIGEAMLRGVQSKSIQKPYMNGNSLTPREKEVLTFICKGMTNSEIAAKLFISIRTVEGHRQHLLDKTGTTNSVSLAVFAIKTGLLSADEVGGHF</sequence>
<dbReference type="GO" id="GO:0000160">
    <property type="term" value="P:phosphorelay signal transduction system"/>
    <property type="evidence" value="ECO:0007669"/>
    <property type="project" value="InterPro"/>
</dbReference>
<dbReference type="InterPro" id="IPR000792">
    <property type="entry name" value="Tscrpt_reg_LuxR_C"/>
</dbReference>
<dbReference type="EMBL" id="FPIZ01000022">
    <property type="protein sequence ID" value="SFW83262.1"/>
    <property type="molecule type" value="Genomic_DNA"/>
</dbReference>
<dbReference type="PROSITE" id="PS00622">
    <property type="entry name" value="HTH_LUXR_1"/>
    <property type="match status" value="1"/>
</dbReference>
<name>A0A1K1SG32_9BACT</name>
<dbReference type="SUPFAM" id="SSF46894">
    <property type="entry name" value="C-terminal effector domain of the bipartite response regulators"/>
    <property type="match status" value="1"/>
</dbReference>
<dbReference type="Gene3D" id="3.40.50.2300">
    <property type="match status" value="1"/>
</dbReference>
<proteinExistence type="predicted"/>
<dbReference type="OrthoDB" id="9797341at2"/>
<dbReference type="SUPFAM" id="SSF52172">
    <property type="entry name" value="CheY-like"/>
    <property type="match status" value="1"/>
</dbReference>
<reference evidence="6 7" key="1">
    <citation type="submission" date="2016-11" db="EMBL/GenBank/DDBJ databases">
        <authorList>
            <person name="Jaros S."/>
            <person name="Januszkiewicz K."/>
            <person name="Wedrychowicz H."/>
        </authorList>
    </citation>
    <scope>NUCLEOTIDE SEQUENCE [LARGE SCALE GENOMIC DNA]</scope>
    <source>
        <strain evidence="6 7">DSM 784</strain>
    </source>
</reference>
<dbReference type="GO" id="GO:0003677">
    <property type="term" value="F:DNA binding"/>
    <property type="evidence" value="ECO:0007669"/>
    <property type="project" value="UniProtKB-KW"/>
</dbReference>
<organism evidence="6 7">
    <name type="scientific">Chitinophaga sancti</name>
    <dbReference type="NCBI Taxonomy" id="1004"/>
    <lineage>
        <taxon>Bacteria</taxon>
        <taxon>Pseudomonadati</taxon>
        <taxon>Bacteroidota</taxon>
        <taxon>Chitinophagia</taxon>
        <taxon>Chitinophagales</taxon>
        <taxon>Chitinophagaceae</taxon>
        <taxon>Chitinophaga</taxon>
    </lineage>
</organism>
<dbReference type="STRING" id="1004.SAMN05661012_05375"/>
<feature type="modified residue" description="4-aspartylphosphate" evidence="3">
    <location>
        <position position="65"/>
    </location>
</feature>
<dbReference type="GO" id="GO:0006355">
    <property type="term" value="P:regulation of DNA-templated transcription"/>
    <property type="evidence" value="ECO:0007669"/>
    <property type="project" value="InterPro"/>
</dbReference>
<dbReference type="AlphaFoldDB" id="A0A1K1SG32"/>
<protein>
    <submittedName>
        <fullName evidence="6">DNA-binding response regulator, NarL/FixJ family, contains REC and HTH domains</fullName>
    </submittedName>
</protein>
<dbReference type="InterPro" id="IPR011006">
    <property type="entry name" value="CheY-like_superfamily"/>
</dbReference>
<keyword evidence="2 6" id="KW-0238">DNA-binding</keyword>